<evidence type="ECO:0008006" key="11">
    <source>
        <dbReference type="Google" id="ProtNLM"/>
    </source>
</evidence>
<evidence type="ECO:0000256" key="3">
    <source>
        <dbReference type="ARBA" id="ARBA00022452"/>
    </source>
</evidence>
<keyword evidence="4" id="KW-0812">Transmembrane</keyword>
<feature type="chain" id="PRO_5024447244" description="Long-chain fatty acid transport protein" evidence="8">
    <location>
        <begin position="26"/>
        <end position="419"/>
    </location>
</feature>
<dbReference type="GO" id="GO:0015483">
    <property type="term" value="F:long-chain fatty acid transporting porin activity"/>
    <property type="evidence" value="ECO:0007669"/>
    <property type="project" value="TreeGrafter"/>
</dbReference>
<keyword evidence="10" id="KW-1185">Reference proteome</keyword>
<sequence length="419" mass="45760">MKKLSVFTTSTLTAAMLLASLPTQAAGFQLDAQSATGLGRAYAGDGIIADNASVMAINPAAMSMFDKTSFSMGATSVTSQIAVSDATYSSFLSWKKDVSANYDNAGGTDVVPNMYLIVPVNDKWALGAGLYSNFGTTTKFDSSYVAKEYGGKTKVLSGELALAASYRLNDQWSFGAGIDLIYGVGTFNRSIDIKMNDGPFIRPDYHTHTINMADIKADGFGVGWNTGIAYELDENNRWGFSYHHSPKITAKGDFDGVIGKASSEIYLPLPDFANFSGYNRFAGTPFAISYSIQWTGWNVFDKLDTNTNTIQNFEWNNTWHYSLGGTYYMNDQWTLRAGYMYDQGAQGKEVRTIAVPDSNRQWFSAGVSYAPTKDSSIDFGFTYLLGQDMHVHQNSIVTSIDATTRANAIIAGVQYSKSF</sequence>
<dbReference type="Proteomes" id="UP000348942">
    <property type="component" value="Chromosome 1"/>
</dbReference>
<gene>
    <name evidence="9" type="ORF">GFB47_03590</name>
</gene>
<reference evidence="9 10" key="1">
    <citation type="submission" date="2019-10" db="EMBL/GenBank/DDBJ databases">
        <title>Vibrio sp. nov., isolated from Coralline algae surface.</title>
        <authorList>
            <person name="Geng Y."/>
            <person name="Zhang X."/>
        </authorList>
    </citation>
    <scope>NUCLEOTIDE SEQUENCE [LARGE SCALE GENOMIC DNA]</scope>
    <source>
        <strain evidence="9 10">SM1977</strain>
    </source>
</reference>
<dbReference type="SUPFAM" id="SSF56935">
    <property type="entry name" value="Porins"/>
    <property type="match status" value="1"/>
</dbReference>
<dbReference type="InterPro" id="IPR005017">
    <property type="entry name" value="OMPP1/FadL/TodX"/>
</dbReference>
<dbReference type="GO" id="GO:0009279">
    <property type="term" value="C:cell outer membrane"/>
    <property type="evidence" value="ECO:0007669"/>
    <property type="project" value="UniProtKB-SubCell"/>
</dbReference>
<dbReference type="PANTHER" id="PTHR35093:SF1">
    <property type="entry name" value="OUTER MEMBRANE LONG-CHAIN FATTY ACID RECEPTOR FADL FAMILY"/>
    <property type="match status" value="1"/>
</dbReference>
<evidence type="ECO:0000313" key="9">
    <source>
        <dbReference type="EMBL" id="QGA64572.1"/>
    </source>
</evidence>
<dbReference type="AlphaFoldDB" id="A0A5Q0TBM9"/>
<dbReference type="PANTHER" id="PTHR35093">
    <property type="entry name" value="OUTER MEMBRANE PROTEIN NMB0088-RELATED"/>
    <property type="match status" value="1"/>
</dbReference>
<evidence type="ECO:0000256" key="2">
    <source>
        <dbReference type="ARBA" id="ARBA00008163"/>
    </source>
</evidence>
<evidence type="ECO:0000256" key="8">
    <source>
        <dbReference type="SAM" id="SignalP"/>
    </source>
</evidence>
<evidence type="ECO:0000256" key="7">
    <source>
        <dbReference type="ARBA" id="ARBA00023237"/>
    </source>
</evidence>
<name>A0A5Q0TBM9_9VIBR</name>
<dbReference type="RefSeq" id="WP_153446612.1">
    <property type="nucleotide sequence ID" value="NZ_CP045699.1"/>
</dbReference>
<comment type="similarity">
    <text evidence="2">Belongs to the OmpP1/FadL family.</text>
</comment>
<evidence type="ECO:0000256" key="6">
    <source>
        <dbReference type="ARBA" id="ARBA00023136"/>
    </source>
</evidence>
<dbReference type="Gene3D" id="2.40.160.60">
    <property type="entry name" value="Outer membrane protein transport protein (OMPP1/FadL/TodX)"/>
    <property type="match status" value="1"/>
</dbReference>
<keyword evidence="7" id="KW-0998">Cell outer membrane</keyword>
<evidence type="ECO:0000256" key="5">
    <source>
        <dbReference type="ARBA" id="ARBA00022729"/>
    </source>
</evidence>
<evidence type="ECO:0000256" key="4">
    <source>
        <dbReference type="ARBA" id="ARBA00022692"/>
    </source>
</evidence>
<keyword evidence="5 8" id="KW-0732">Signal</keyword>
<evidence type="ECO:0000256" key="1">
    <source>
        <dbReference type="ARBA" id="ARBA00004571"/>
    </source>
</evidence>
<dbReference type="Pfam" id="PF03349">
    <property type="entry name" value="Toluene_X"/>
    <property type="match status" value="1"/>
</dbReference>
<protein>
    <recommendedName>
        <fullName evidence="11">Long-chain fatty acid transport protein</fullName>
    </recommendedName>
</protein>
<comment type="subcellular location">
    <subcellularLocation>
        <location evidence="1">Cell outer membrane</location>
        <topology evidence="1">Multi-pass membrane protein</topology>
    </subcellularLocation>
</comment>
<dbReference type="EMBL" id="CP045699">
    <property type="protein sequence ID" value="QGA64572.1"/>
    <property type="molecule type" value="Genomic_DNA"/>
</dbReference>
<organism evidence="9 10">
    <name type="scientific">Vibrio algicola</name>
    <dbReference type="NCBI Taxonomy" id="2662262"/>
    <lineage>
        <taxon>Bacteria</taxon>
        <taxon>Pseudomonadati</taxon>
        <taxon>Pseudomonadota</taxon>
        <taxon>Gammaproteobacteria</taxon>
        <taxon>Vibrionales</taxon>
        <taxon>Vibrionaceae</taxon>
        <taxon>Vibrio</taxon>
    </lineage>
</organism>
<evidence type="ECO:0000313" key="10">
    <source>
        <dbReference type="Proteomes" id="UP000348942"/>
    </source>
</evidence>
<keyword evidence="6" id="KW-0472">Membrane</keyword>
<proteinExistence type="inferred from homology"/>
<feature type="signal peptide" evidence="8">
    <location>
        <begin position="1"/>
        <end position="25"/>
    </location>
</feature>
<accession>A0A5Q0TBM9</accession>
<keyword evidence="3" id="KW-1134">Transmembrane beta strand</keyword>